<dbReference type="InterPro" id="IPR027417">
    <property type="entry name" value="P-loop_NTPase"/>
</dbReference>
<evidence type="ECO:0000313" key="4">
    <source>
        <dbReference type="WBParaSite" id="HPBE_0000093401-mRNA-1"/>
    </source>
</evidence>
<dbReference type="InterPro" id="IPR041679">
    <property type="entry name" value="DNA2/NAM7-like_C"/>
</dbReference>
<dbReference type="Pfam" id="PF13087">
    <property type="entry name" value="AAA_12"/>
    <property type="match status" value="1"/>
</dbReference>
<dbReference type="Proteomes" id="UP000050761">
    <property type="component" value="Unassembled WGS sequence"/>
</dbReference>
<evidence type="ECO:0000313" key="3">
    <source>
        <dbReference type="Proteomes" id="UP000050761"/>
    </source>
</evidence>
<dbReference type="Gene3D" id="3.40.50.300">
    <property type="entry name" value="P-loop containing nucleotide triphosphate hydrolases"/>
    <property type="match status" value="1"/>
</dbReference>
<evidence type="ECO:0000259" key="1">
    <source>
        <dbReference type="Pfam" id="PF13087"/>
    </source>
</evidence>
<accession>A0A3P7UAI8</accession>
<keyword evidence="3" id="KW-1185">Reference proteome</keyword>
<dbReference type="OrthoDB" id="5876623at2759"/>
<organism evidence="3 4">
    <name type="scientific">Heligmosomoides polygyrus</name>
    <name type="common">Parasitic roundworm</name>
    <dbReference type="NCBI Taxonomy" id="6339"/>
    <lineage>
        <taxon>Eukaryota</taxon>
        <taxon>Metazoa</taxon>
        <taxon>Ecdysozoa</taxon>
        <taxon>Nematoda</taxon>
        <taxon>Chromadorea</taxon>
        <taxon>Rhabditida</taxon>
        <taxon>Rhabditina</taxon>
        <taxon>Rhabditomorpha</taxon>
        <taxon>Strongyloidea</taxon>
        <taxon>Heligmosomidae</taxon>
        <taxon>Heligmosomoides</taxon>
    </lineage>
</organism>
<dbReference type="EMBL" id="UZAH01000854">
    <property type="protein sequence ID" value="VDO19317.1"/>
    <property type="molecule type" value="Genomic_DNA"/>
</dbReference>
<gene>
    <name evidence="2" type="ORF">HPBE_LOCUS935</name>
</gene>
<sequence>MHDHVLQITAPTAGVDLSTVGAIQGREKNVVVLFTTKEDFQADAAEFLEHPHRMNVARTRCRHGQFVLGHQASLAVVPF</sequence>
<dbReference type="WBParaSite" id="HPBE_0000093401-mRNA-1">
    <property type="protein sequence ID" value="HPBE_0000093401-mRNA-1"/>
    <property type="gene ID" value="HPBE_0000093401"/>
</dbReference>
<feature type="domain" description="DNA2/NAM7 helicase-like C-terminal" evidence="1">
    <location>
        <begin position="13"/>
        <end position="71"/>
    </location>
</feature>
<accession>A0A183F442</accession>
<evidence type="ECO:0000313" key="2">
    <source>
        <dbReference type="EMBL" id="VDO19317.1"/>
    </source>
</evidence>
<reference evidence="2 3" key="1">
    <citation type="submission" date="2018-11" db="EMBL/GenBank/DDBJ databases">
        <authorList>
            <consortium name="Pathogen Informatics"/>
        </authorList>
    </citation>
    <scope>NUCLEOTIDE SEQUENCE [LARGE SCALE GENOMIC DNA]</scope>
</reference>
<dbReference type="AlphaFoldDB" id="A0A183F442"/>
<proteinExistence type="predicted"/>
<name>A0A183F442_HELPZ</name>
<protein>
    <submittedName>
        <fullName evidence="4">AAA_12 domain-containing protein</fullName>
    </submittedName>
</protein>
<reference evidence="4" key="2">
    <citation type="submission" date="2019-09" db="UniProtKB">
        <authorList>
            <consortium name="WormBaseParasite"/>
        </authorList>
    </citation>
    <scope>IDENTIFICATION</scope>
</reference>